<protein>
    <submittedName>
        <fullName evidence="6">Glycosyl transferase family 2</fullName>
    </submittedName>
</protein>
<dbReference type="PANTHER" id="PTHR43630">
    <property type="entry name" value="POLY-BETA-1,6-N-ACETYL-D-GLUCOSAMINE SYNTHASE"/>
    <property type="match status" value="1"/>
</dbReference>
<evidence type="ECO:0000259" key="5">
    <source>
        <dbReference type="Pfam" id="PF00535"/>
    </source>
</evidence>
<evidence type="ECO:0000313" key="6">
    <source>
        <dbReference type="EMBL" id="PKR81150.1"/>
    </source>
</evidence>
<reference evidence="6 7" key="1">
    <citation type="submission" date="2017-12" db="EMBL/GenBank/DDBJ databases">
        <title>The draft genome sequence of Brumimicrobium saltpan LHR20.</title>
        <authorList>
            <person name="Do Z.-J."/>
            <person name="Luo H.-R."/>
        </authorList>
    </citation>
    <scope>NUCLEOTIDE SEQUENCE [LARGE SCALE GENOMIC DNA]</scope>
    <source>
        <strain evidence="6 7">LHR20</strain>
    </source>
</reference>
<dbReference type="PANTHER" id="PTHR43630:SF1">
    <property type="entry name" value="POLY-BETA-1,6-N-ACETYL-D-GLUCOSAMINE SYNTHASE"/>
    <property type="match status" value="1"/>
</dbReference>
<feature type="transmembrane region" description="Helical" evidence="4">
    <location>
        <begin position="317"/>
        <end position="338"/>
    </location>
</feature>
<keyword evidence="4" id="KW-0472">Membrane</keyword>
<dbReference type="AlphaFoldDB" id="A0A2I0R434"/>
<dbReference type="Gene3D" id="3.90.550.10">
    <property type="entry name" value="Spore Coat Polysaccharide Biosynthesis Protein SpsA, Chain A"/>
    <property type="match status" value="1"/>
</dbReference>
<evidence type="ECO:0000256" key="3">
    <source>
        <dbReference type="ARBA" id="ARBA00022679"/>
    </source>
</evidence>
<feature type="transmembrane region" description="Helical" evidence="4">
    <location>
        <begin position="290"/>
        <end position="311"/>
    </location>
</feature>
<evidence type="ECO:0000313" key="7">
    <source>
        <dbReference type="Proteomes" id="UP000236654"/>
    </source>
</evidence>
<keyword evidence="7" id="KW-1185">Reference proteome</keyword>
<dbReference type="InterPro" id="IPR029044">
    <property type="entry name" value="Nucleotide-diphossugar_trans"/>
</dbReference>
<feature type="domain" description="Glycosyltransferase 2-like" evidence="5">
    <location>
        <begin position="53"/>
        <end position="169"/>
    </location>
</feature>
<dbReference type="EMBL" id="PJNI01000005">
    <property type="protein sequence ID" value="PKR81150.1"/>
    <property type="molecule type" value="Genomic_DNA"/>
</dbReference>
<evidence type="ECO:0000256" key="2">
    <source>
        <dbReference type="ARBA" id="ARBA00022676"/>
    </source>
</evidence>
<dbReference type="Proteomes" id="UP000236654">
    <property type="component" value="Unassembled WGS sequence"/>
</dbReference>
<feature type="transmembrane region" description="Helical" evidence="4">
    <location>
        <begin position="345"/>
        <end position="367"/>
    </location>
</feature>
<sequence>MKFLPEIENTVEWIVNICFWTIGLIHLFWIAFFYIRIAFHREKKKTKSTAPVSIIICARNEAVNLSLFLPKVLEQNYPEFEVIVVNHQSTDDTEYIINTLKKTHAHLKSIKIEKNNHLAFGKKLPLTIGIKGAKYDKILLTDADCAPLSENWLQNMSDQFTEKKKIVLGYAPMLKEKGILNKIIRLDTSFIALNYLSYAKSGIPYMGVGRNLAYTKELFLENKGFKSHYALKSGDDDLFIQEVAKRNNYTICLNPDTFCYSEAKKTWKDWINQKSRHFTTSARYPLFKKLMLGIYPLTLLLLFISFVTLLFSGWMNWFSFSVFAFIMMTKWVVLGLSFKKLAEPSFIVGILFWDLLYAIIAPIIYYATEQSTAAKWK</sequence>
<keyword evidence="4" id="KW-0812">Transmembrane</keyword>
<proteinExistence type="inferred from homology"/>
<name>A0A2I0R434_9FLAO</name>
<dbReference type="RefSeq" id="WP_101334110.1">
    <property type="nucleotide sequence ID" value="NZ_PJNI01000005.1"/>
</dbReference>
<evidence type="ECO:0000256" key="4">
    <source>
        <dbReference type="SAM" id="Phobius"/>
    </source>
</evidence>
<organism evidence="6 7">
    <name type="scientific">Brumimicrobium salinarum</name>
    <dbReference type="NCBI Taxonomy" id="2058658"/>
    <lineage>
        <taxon>Bacteria</taxon>
        <taxon>Pseudomonadati</taxon>
        <taxon>Bacteroidota</taxon>
        <taxon>Flavobacteriia</taxon>
        <taxon>Flavobacteriales</taxon>
        <taxon>Crocinitomicaceae</taxon>
        <taxon>Brumimicrobium</taxon>
    </lineage>
</organism>
<dbReference type="InterPro" id="IPR001173">
    <property type="entry name" value="Glyco_trans_2-like"/>
</dbReference>
<keyword evidence="2" id="KW-0328">Glycosyltransferase</keyword>
<dbReference type="OrthoDB" id="9800276at2"/>
<comment type="similarity">
    <text evidence="1">Belongs to the glycosyltransferase 2 family.</text>
</comment>
<dbReference type="GO" id="GO:0016757">
    <property type="term" value="F:glycosyltransferase activity"/>
    <property type="evidence" value="ECO:0007669"/>
    <property type="project" value="UniProtKB-KW"/>
</dbReference>
<dbReference type="SUPFAM" id="SSF53448">
    <property type="entry name" value="Nucleotide-diphospho-sugar transferases"/>
    <property type="match status" value="1"/>
</dbReference>
<accession>A0A2I0R434</accession>
<feature type="transmembrane region" description="Helical" evidence="4">
    <location>
        <begin position="13"/>
        <end position="35"/>
    </location>
</feature>
<keyword evidence="3 6" id="KW-0808">Transferase</keyword>
<dbReference type="Pfam" id="PF00535">
    <property type="entry name" value="Glycos_transf_2"/>
    <property type="match status" value="1"/>
</dbReference>
<gene>
    <name evidence="6" type="ORF">CW751_06085</name>
</gene>
<comment type="caution">
    <text evidence="6">The sequence shown here is derived from an EMBL/GenBank/DDBJ whole genome shotgun (WGS) entry which is preliminary data.</text>
</comment>
<keyword evidence="4" id="KW-1133">Transmembrane helix</keyword>
<evidence type="ECO:0000256" key="1">
    <source>
        <dbReference type="ARBA" id="ARBA00006739"/>
    </source>
</evidence>